<feature type="transmembrane region" description="Helical" evidence="8">
    <location>
        <begin position="107"/>
        <end position="129"/>
    </location>
</feature>
<dbReference type="PANTHER" id="PTHR42810">
    <property type="entry name" value="PURINE PERMEASE C1399.01C-RELATED"/>
    <property type="match status" value="1"/>
</dbReference>
<evidence type="ECO:0000313" key="9">
    <source>
        <dbReference type="EMBL" id="MBS5519888.1"/>
    </source>
</evidence>
<dbReference type="PANTHER" id="PTHR42810:SF2">
    <property type="entry name" value="PURINE PERMEASE C1399.01C-RELATED"/>
    <property type="match status" value="1"/>
</dbReference>
<dbReference type="InterPro" id="IPR017588">
    <property type="entry name" value="UacT-like"/>
</dbReference>
<dbReference type="PROSITE" id="PS01116">
    <property type="entry name" value="XANTH_URACIL_PERMASE"/>
    <property type="match status" value="1"/>
</dbReference>
<protein>
    <submittedName>
        <fullName evidence="9">Purine permease</fullName>
    </submittedName>
</protein>
<dbReference type="NCBIfam" id="TIGR00801">
    <property type="entry name" value="ncs2"/>
    <property type="match status" value="1"/>
</dbReference>
<evidence type="ECO:0000256" key="7">
    <source>
        <dbReference type="ARBA" id="ARBA00023136"/>
    </source>
</evidence>
<feature type="transmembrane region" description="Helical" evidence="8">
    <location>
        <begin position="199"/>
        <end position="222"/>
    </location>
</feature>
<feature type="transmembrane region" description="Helical" evidence="8">
    <location>
        <begin position="380"/>
        <end position="398"/>
    </location>
</feature>
<dbReference type="GO" id="GO:0005886">
    <property type="term" value="C:plasma membrane"/>
    <property type="evidence" value="ECO:0007669"/>
    <property type="project" value="UniProtKB-SubCell"/>
</dbReference>
<feature type="transmembrane region" description="Helical" evidence="8">
    <location>
        <begin position="320"/>
        <end position="341"/>
    </location>
</feature>
<dbReference type="GO" id="GO:0042907">
    <property type="term" value="F:xanthine transmembrane transporter activity"/>
    <property type="evidence" value="ECO:0007669"/>
    <property type="project" value="TreeGrafter"/>
</dbReference>
<keyword evidence="7 8" id="KW-0472">Membrane</keyword>
<feature type="transmembrane region" description="Helical" evidence="8">
    <location>
        <begin position="55"/>
        <end position="75"/>
    </location>
</feature>
<dbReference type="Proteomes" id="UP000754226">
    <property type="component" value="Unassembled WGS sequence"/>
</dbReference>
<comment type="caution">
    <text evidence="9">The sequence shown here is derived from an EMBL/GenBank/DDBJ whole genome shotgun (WGS) entry which is preliminary data.</text>
</comment>
<feature type="transmembrane region" description="Helical" evidence="8">
    <location>
        <begin position="169"/>
        <end position="187"/>
    </location>
</feature>
<dbReference type="Pfam" id="PF00860">
    <property type="entry name" value="Xan_ur_permease"/>
    <property type="match status" value="1"/>
</dbReference>
<sequence>MEREKDPIYELDGKISFEKAIPFGLQHVLAMFVANIAPILIVAGAVKLSTEETGALVQAAMIIAGIGSLFQLYPLGPLGSGLPIIMGISFTFVSTFCVIGAKYGYGAVLGAALVGGLLEGLIGMGAKYWRRFIPPIVSASVVTAIGFSLLGIGANSFGGGFGNPHFGEPKFLIVGTITLLSCLIFNIKAKHFYKQLSVLFGLVVGYIAAAFLGMVDLSRMTQVGLFSLPMPLPYTLEFRPDAIFSVFLIFLVSATETLGDTSALAVMGMGRDASDGEIRGSIAVDGFISSLSSLFGCLPITSFSQNVGLVAMTHVVNRKAIASGALIMILAGLFPAFGVILASLPDAVLGGCTLMMFGSIVVSGVRMLAGCGFTQRNMSIAALSLSVGIGFTQTPAIFKMFPTVIKSVFAENCVAVVFVVAFVLNLIFPSELEMDKMNQ</sequence>
<evidence type="ECO:0000256" key="8">
    <source>
        <dbReference type="SAM" id="Phobius"/>
    </source>
</evidence>
<dbReference type="NCBIfam" id="NF037981">
    <property type="entry name" value="NCS2_1"/>
    <property type="match status" value="1"/>
</dbReference>
<feature type="transmembrane region" description="Helical" evidence="8">
    <location>
        <begin position="82"/>
        <end position="101"/>
    </location>
</feature>
<feature type="transmembrane region" description="Helical" evidence="8">
    <location>
        <begin position="21"/>
        <end position="43"/>
    </location>
</feature>
<evidence type="ECO:0000313" key="10">
    <source>
        <dbReference type="Proteomes" id="UP000754226"/>
    </source>
</evidence>
<dbReference type="InterPro" id="IPR006043">
    <property type="entry name" value="NCS2"/>
</dbReference>
<name>A0A943EED6_9FIRM</name>
<dbReference type="AlphaFoldDB" id="A0A943EED6"/>
<evidence type="ECO:0000256" key="1">
    <source>
        <dbReference type="ARBA" id="ARBA00004651"/>
    </source>
</evidence>
<accession>A0A943EED6</accession>
<feature type="transmembrane region" description="Helical" evidence="8">
    <location>
        <begin position="136"/>
        <end position="157"/>
    </location>
</feature>
<organism evidence="9 10">
    <name type="scientific">Acidaminococcus intestini</name>
    <dbReference type="NCBI Taxonomy" id="187327"/>
    <lineage>
        <taxon>Bacteria</taxon>
        <taxon>Bacillati</taxon>
        <taxon>Bacillota</taxon>
        <taxon>Negativicutes</taxon>
        <taxon>Acidaminococcales</taxon>
        <taxon>Acidaminococcaceae</taxon>
        <taxon>Acidaminococcus</taxon>
    </lineage>
</organism>
<proteinExistence type="inferred from homology"/>
<evidence type="ECO:0000256" key="2">
    <source>
        <dbReference type="ARBA" id="ARBA00008821"/>
    </source>
</evidence>
<keyword evidence="3" id="KW-0813">Transport</keyword>
<feature type="transmembrane region" description="Helical" evidence="8">
    <location>
        <begin position="347"/>
        <end position="368"/>
    </location>
</feature>
<evidence type="ECO:0000256" key="3">
    <source>
        <dbReference type="ARBA" id="ARBA00022448"/>
    </source>
</evidence>
<feature type="transmembrane region" description="Helical" evidence="8">
    <location>
        <begin position="242"/>
        <end position="259"/>
    </location>
</feature>
<evidence type="ECO:0000256" key="6">
    <source>
        <dbReference type="ARBA" id="ARBA00022989"/>
    </source>
</evidence>
<dbReference type="EMBL" id="JAGZCZ010000006">
    <property type="protein sequence ID" value="MBS5519888.1"/>
    <property type="molecule type" value="Genomic_DNA"/>
</dbReference>
<dbReference type="NCBIfam" id="TIGR03173">
    <property type="entry name" value="pbuX"/>
    <property type="match status" value="1"/>
</dbReference>
<feature type="transmembrane region" description="Helical" evidence="8">
    <location>
        <begin position="404"/>
        <end position="428"/>
    </location>
</feature>
<comment type="subcellular location">
    <subcellularLocation>
        <location evidence="1">Cell membrane</location>
        <topology evidence="1">Multi-pass membrane protein</topology>
    </subcellularLocation>
</comment>
<evidence type="ECO:0000256" key="5">
    <source>
        <dbReference type="ARBA" id="ARBA00022692"/>
    </source>
</evidence>
<reference evidence="9" key="1">
    <citation type="submission" date="2021-02" db="EMBL/GenBank/DDBJ databases">
        <title>Infant gut strain persistence is associated with maternal origin, phylogeny, and functional potential including surface adhesion and iron acquisition.</title>
        <authorList>
            <person name="Lou Y.C."/>
        </authorList>
    </citation>
    <scope>NUCLEOTIDE SEQUENCE</scope>
    <source>
        <strain evidence="9">L3_106_000M1_dasL3_106_000M1_concoct_15</strain>
    </source>
</reference>
<comment type="similarity">
    <text evidence="2">Belongs to the nucleobase:cation symporter-2 (NCS2) (TC 2.A.40) family.</text>
</comment>
<keyword evidence="5 8" id="KW-0812">Transmembrane</keyword>
<gene>
    <name evidence="9" type="ORF">KHX13_06100</name>
</gene>
<keyword evidence="6 8" id="KW-1133">Transmembrane helix</keyword>
<evidence type="ECO:0000256" key="4">
    <source>
        <dbReference type="ARBA" id="ARBA00022475"/>
    </source>
</evidence>
<keyword evidence="4" id="KW-1003">Cell membrane</keyword>
<dbReference type="InterPro" id="IPR006042">
    <property type="entry name" value="Xan_ur_permease"/>
</dbReference>